<comment type="subcellular location">
    <subcellularLocation>
        <location evidence="1">Cell envelope</location>
    </subcellularLocation>
</comment>
<name>A0A5B9QA43_9BACT</name>
<protein>
    <submittedName>
        <fullName evidence="5">Efflux system component YknX</fullName>
    </submittedName>
</protein>
<evidence type="ECO:0000256" key="2">
    <source>
        <dbReference type="ARBA" id="ARBA00023054"/>
    </source>
</evidence>
<evidence type="ECO:0000256" key="1">
    <source>
        <dbReference type="ARBA" id="ARBA00004196"/>
    </source>
</evidence>
<dbReference type="KEGG" id="bgok:Pr1d_19010"/>
<evidence type="ECO:0000313" key="5">
    <source>
        <dbReference type="EMBL" id="QEG34619.1"/>
    </source>
</evidence>
<keyword evidence="2 3" id="KW-0175">Coiled coil</keyword>
<feature type="coiled-coil region" evidence="3">
    <location>
        <begin position="224"/>
        <end position="295"/>
    </location>
</feature>
<dbReference type="InterPro" id="IPR050465">
    <property type="entry name" value="UPF0194_transport"/>
</dbReference>
<feature type="domain" description="AprE-like beta-barrel" evidence="4">
    <location>
        <begin position="335"/>
        <end position="414"/>
    </location>
</feature>
<keyword evidence="6" id="KW-1185">Reference proteome</keyword>
<dbReference type="InterPro" id="IPR058982">
    <property type="entry name" value="Beta-barrel_AprE"/>
</dbReference>
<dbReference type="Gene3D" id="2.40.420.20">
    <property type="match status" value="1"/>
</dbReference>
<dbReference type="Pfam" id="PF26002">
    <property type="entry name" value="Beta-barrel_AprE"/>
    <property type="match status" value="1"/>
</dbReference>
<evidence type="ECO:0000259" key="4">
    <source>
        <dbReference type="Pfam" id="PF26002"/>
    </source>
</evidence>
<gene>
    <name evidence="5" type="primary">yknX</name>
    <name evidence="5" type="ORF">Pr1d_19010</name>
</gene>
<dbReference type="RefSeq" id="WP_148073245.1">
    <property type="nucleotide sequence ID" value="NZ_CP042913.1"/>
</dbReference>
<dbReference type="GO" id="GO:0030313">
    <property type="term" value="C:cell envelope"/>
    <property type="evidence" value="ECO:0007669"/>
    <property type="project" value="UniProtKB-SubCell"/>
</dbReference>
<dbReference type="PANTHER" id="PTHR32347">
    <property type="entry name" value="EFFLUX SYSTEM COMPONENT YKNX-RELATED"/>
    <property type="match status" value="1"/>
</dbReference>
<evidence type="ECO:0000313" key="6">
    <source>
        <dbReference type="Proteomes" id="UP000323917"/>
    </source>
</evidence>
<sequence>MKPIFSFSIVLAVMVALGFGAIKVPGLFGDSRSDSDEAATYVVRRRTLKDRIIERGTMESQKTVYGKCEIPGRNKITFIVPEGSQVKKGDKVAEFETNDTDKEIQKKEVEVNDAKGKHAETIQALEIQLNKNSTDIATAQLEFELAVIDLEKYIKGTFASEEADLERAIKEAQAELEKVRDERNYTELLVKKGYRTPQQLLEKDLNVQRYEFQVERDRRKLEVLREYEKKRQETELKAKAIENELKLARSKKTAEAEQKKAEAAVANAKNSVKIHEQQLDELKELRKKCTLLAEQDGTVAYANERWYDASQRIREGTEMYSGRDVYYLPDMTRMQVKAQVHESVIDRIKVGQHAVIRLDAFTDIKLAGTISSVAGMAASSYSNVQNYETIVQIDELPEGLAIKPGMTAEVDILVGTYEDVLAVPVSAVTEHFEQSYAYVLDGGKVDRRVVKTGRITHSFIEITEGLEEKEIVALDAYQRGLADFADAEKKAIVGDMPQPVPAQPGAK</sequence>
<dbReference type="EMBL" id="CP042913">
    <property type="protein sequence ID" value="QEG34619.1"/>
    <property type="molecule type" value="Genomic_DNA"/>
</dbReference>
<reference evidence="5 6" key="1">
    <citation type="submission" date="2019-08" db="EMBL/GenBank/DDBJ databases">
        <title>Deep-cultivation of Planctomycetes and their phenomic and genomic characterization uncovers novel biology.</title>
        <authorList>
            <person name="Wiegand S."/>
            <person name="Jogler M."/>
            <person name="Boedeker C."/>
            <person name="Pinto D."/>
            <person name="Vollmers J."/>
            <person name="Rivas-Marin E."/>
            <person name="Kohn T."/>
            <person name="Peeters S.H."/>
            <person name="Heuer A."/>
            <person name="Rast P."/>
            <person name="Oberbeckmann S."/>
            <person name="Bunk B."/>
            <person name="Jeske O."/>
            <person name="Meyerdierks A."/>
            <person name="Storesund J.E."/>
            <person name="Kallscheuer N."/>
            <person name="Luecker S."/>
            <person name="Lage O.M."/>
            <person name="Pohl T."/>
            <person name="Merkel B.J."/>
            <person name="Hornburger P."/>
            <person name="Mueller R.-W."/>
            <person name="Bruemmer F."/>
            <person name="Labrenz M."/>
            <person name="Spormann A.M."/>
            <person name="Op den Camp H."/>
            <person name="Overmann J."/>
            <person name="Amann R."/>
            <person name="Jetten M.S.M."/>
            <person name="Mascher T."/>
            <person name="Medema M.H."/>
            <person name="Devos D.P."/>
            <person name="Kaster A.-K."/>
            <person name="Ovreas L."/>
            <person name="Rohde M."/>
            <person name="Galperin M.Y."/>
            <person name="Jogler C."/>
        </authorList>
    </citation>
    <scope>NUCLEOTIDE SEQUENCE [LARGE SCALE GENOMIC DNA]</scope>
    <source>
        <strain evidence="5 6">Pr1d</strain>
    </source>
</reference>
<dbReference type="PANTHER" id="PTHR32347:SF23">
    <property type="entry name" value="BLL5650 PROTEIN"/>
    <property type="match status" value="1"/>
</dbReference>
<evidence type="ECO:0000256" key="3">
    <source>
        <dbReference type="SAM" id="Coils"/>
    </source>
</evidence>
<feature type="coiled-coil region" evidence="3">
    <location>
        <begin position="122"/>
        <end position="189"/>
    </location>
</feature>
<accession>A0A5B9QA43</accession>
<proteinExistence type="predicted"/>
<dbReference type="OrthoDB" id="259669at2"/>
<organism evidence="5 6">
    <name type="scientific">Bythopirellula goksoeyrii</name>
    <dbReference type="NCBI Taxonomy" id="1400387"/>
    <lineage>
        <taxon>Bacteria</taxon>
        <taxon>Pseudomonadati</taxon>
        <taxon>Planctomycetota</taxon>
        <taxon>Planctomycetia</taxon>
        <taxon>Pirellulales</taxon>
        <taxon>Lacipirellulaceae</taxon>
        <taxon>Bythopirellula</taxon>
    </lineage>
</organism>
<dbReference type="AlphaFoldDB" id="A0A5B9QA43"/>
<dbReference type="Gene3D" id="2.40.30.170">
    <property type="match status" value="1"/>
</dbReference>
<dbReference type="Proteomes" id="UP000323917">
    <property type="component" value="Chromosome"/>
</dbReference>